<accession>A0A4U5N4R2</accession>
<dbReference type="Proteomes" id="UP000298663">
    <property type="component" value="Unassembled WGS sequence"/>
</dbReference>
<feature type="compositionally biased region" description="Basic and acidic residues" evidence="1">
    <location>
        <begin position="11"/>
        <end position="22"/>
    </location>
</feature>
<name>A0A4U5N4R2_STECR</name>
<dbReference type="EMBL" id="AZBU02000005">
    <property type="protein sequence ID" value="TKR77212.1"/>
    <property type="molecule type" value="Genomic_DNA"/>
</dbReference>
<feature type="region of interest" description="Disordered" evidence="1">
    <location>
        <begin position="39"/>
        <end position="81"/>
    </location>
</feature>
<reference evidence="2 3" key="1">
    <citation type="journal article" date="2015" name="Genome Biol.">
        <title>Comparative genomics of Steinernema reveals deeply conserved gene regulatory networks.</title>
        <authorList>
            <person name="Dillman A.R."/>
            <person name="Macchietto M."/>
            <person name="Porter C.F."/>
            <person name="Rogers A."/>
            <person name="Williams B."/>
            <person name="Antoshechkin I."/>
            <person name="Lee M.M."/>
            <person name="Goodwin Z."/>
            <person name="Lu X."/>
            <person name="Lewis E.E."/>
            <person name="Goodrich-Blair H."/>
            <person name="Stock S.P."/>
            <person name="Adams B.J."/>
            <person name="Sternberg P.W."/>
            <person name="Mortazavi A."/>
        </authorList>
    </citation>
    <scope>NUCLEOTIDE SEQUENCE [LARGE SCALE GENOMIC DNA]</scope>
    <source>
        <strain evidence="2 3">ALL</strain>
    </source>
</reference>
<keyword evidence="3" id="KW-1185">Reference proteome</keyword>
<sequence>MVLGSENGDDEERKKNMERYRDTAGRECVQAIEEKALKPKPLSKTNPNAFSISFHGAKAARRRRLWENRRRERSRSVLAPH</sequence>
<protein>
    <submittedName>
        <fullName evidence="2">Uncharacterized protein</fullName>
    </submittedName>
</protein>
<evidence type="ECO:0000256" key="1">
    <source>
        <dbReference type="SAM" id="MobiDB-lite"/>
    </source>
</evidence>
<comment type="caution">
    <text evidence="2">The sequence shown here is derived from an EMBL/GenBank/DDBJ whole genome shotgun (WGS) entry which is preliminary data.</text>
</comment>
<feature type="region of interest" description="Disordered" evidence="1">
    <location>
        <begin position="1"/>
        <end position="22"/>
    </location>
</feature>
<reference evidence="2 3" key="2">
    <citation type="journal article" date="2019" name="G3 (Bethesda)">
        <title>Hybrid Assembly of the Genome of the Entomopathogenic Nematode Steinernema carpocapsae Identifies the X-Chromosome.</title>
        <authorList>
            <person name="Serra L."/>
            <person name="Macchietto M."/>
            <person name="Macias-Munoz A."/>
            <person name="McGill C.J."/>
            <person name="Rodriguez I.M."/>
            <person name="Rodriguez B."/>
            <person name="Murad R."/>
            <person name="Mortazavi A."/>
        </authorList>
    </citation>
    <scope>NUCLEOTIDE SEQUENCE [LARGE SCALE GENOMIC DNA]</scope>
    <source>
        <strain evidence="2 3">ALL</strain>
    </source>
</reference>
<evidence type="ECO:0000313" key="2">
    <source>
        <dbReference type="EMBL" id="TKR77212.1"/>
    </source>
</evidence>
<gene>
    <name evidence="2" type="ORF">L596_018225</name>
</gene>
<dbReference type="AlphaFoldDB" id="A0A4U5N4R2"/>
<evidence type="ECO:0000313" key="3">
    <source>
        <dbReference type="Proteomes" id="UP000298663"/>
    </source>
</evidence>
<organism evidence="2 3">
    <name type="scientific">Steinernema carpocapsae</name>
    <name type="common">Entomopathogenic nematode</name>
    <dbReference type="NCBI Taxonomy" id="34508"/>
    <lineage>
        <taxon>Eukaryota</taxon>
        <taxon>Metazoa</taxon>
        <taxon>Ecdysozoa</taxon>
        <taxon>Nematoda</taxon>
        <taxon>Chromadorea</taxon>
        <taxon>Rhabditida</taxon>
        <taxon>Tylenchina</taxon>
        <taxon>Panagrolaimomorpha</taxon>
        <taxon>Strongyloidoidea</taxon>
        <taxon>Steinernematidae</taxon>
        <taxon>Steinernema</taxon>
    </lineage>
</organism>
<proteinExistence type="predicted"/>